<name>A0A0F9QUD1_9ZZZZ</name>
<feature type="domain" description="Putative DnaT-like" evidence="1">
    <location>
        <begin position="10"/>
        <end position="172"/>
    </location>
</feature>
<gene>
    <name evidence="2" type="ORF">LCGC14_0731740</name>
</gene>
<sequence length="203" mass="22147">MATGLTELSDLIVEDGTIVAGANSFTDIATVNDYANLRQTGPFLAWIDADESNRVAALIIATDYLCRRWDWRGIISDEVTPQDLCFPRFIDGGTLFDSDGVDVTDTVPDKVIECQILYAVRAIDALTNEAVALMFDTNPQEEDGRIVSRKMEELGPLKEETRYFGSGSRPTTVKWRNYGAADECVRDSGLAAPGGAGDTVIRA</sequence>
<protein>
    <recommendedName>
        <fullName evidence="1">Putative DnaT-like domain-containing protein</fullName>
    </recommendedName>
</protein>
<evidence type="ECO:0000313" key="2">
    <source>
        <dbReference type="EMBL" id="KKN40612.1"/>
    </source>
</evidence>
<proteinExistence type="predicted"/>
<accession>A0A0F9QUD1</accession>
<dbReference type="Pfam" id="PF20557">
    <property type="entry name" value="DnaT_2"/>
    <property type="match status" value="1"/>
</dbReference>
<dbReference type="InterPro" id="IPR046787">
    <property type="entry name" value="DnaT_2"/>
</dbReference>
<dbReference type="EMBL" id="LAZR01001695">
    <property type="protein sequence ID" value="KKN40612.1"/>
    <property type="molecule type" value="Genomic_DNA"/>
</dbReference>
<evidence type="ECO:0000259" key="1">
    <source>
        <dbReference type="Pfam" id="PF20557"/>
    </source>
</evidence>
<reference evidence="2" key="1">
    <citation type="journal article" date="2015" name="Nature">
        <title>Complex archaea that bridge the gap between prokaryotes and eukaryotes.</title>
        <authorList>
            <person name="Spang A."/>
            <person name="Saw J.H."/>
            <person name="Jorgensen S.L."/>
            <person name="Zaremba-Niedzwiedzka K."/>
            <person name="Martijn J."/>
            <person name="Lind A.E."/>
            <person name="van Eijk R."/>
            <person name="Schleper C."/>
            <person name="Guy L."/>
            <person name="Ettema T.J."/>
        </authorList>
    </citation>
    <scope>NUCLEOTIDE SEQUENCE</scope>
</reference>
<dbReference type="AlphaFoldDB" id="A0A0F9QUD1"/>
<organism evidence="2">
    <name type="scientific">marine sediment metagenome</name>
    <dbReference type="NCBI Taxonomy" id="412755"/>
    <lineage>
        <taxon>unclassified sequences</taxon>
        <taxon>metagenomes</taxon>
        <taxon>ecological metagenomes</taxon>
    </lineage>
</organism>
<comment type="caution">
    <text evidence="2">The sequence shown here is derived from an EMBL/GenBank/DDBJ whole genome shotgun (WGS) entry which is preliminary data.</text>
</comment>